<name>A0A268NZ52_SHOCL</name>
<feature type="binding site" evidence="2">
    <location>
        <position position="60"/>
    </location>
    <ligand>
        <name>Zn(2+)</name>
        <dbReference type="ChEBI" id="CHEBI:29105"/>
        <label>2</label>
    </ligand>
</feature>
<feature type="binding site" evidence="2">
    <location>
        <position position="10"/>
    </location>
    <ligand>
        <name>Zn(2+)</name>
        <dbReference type="ChEBI" id="CHEBI:29105"/>
        <label>1</label>
    </ligand>
</feature>
<evidence type="ECO:0000313" key="3">
    <source>
        <dbReference type="EMBL" id="PAE88340.1"/>
    </source>
</evidence>
<dbReference type="GO" id="GO:0046872">
    <property type="term" value="F:metal ion binding"/>
    <property type="evidence" value="ECO:0007669"/>
    <property type="project" value="UniProtKB-KW"/>
</dbReference>
<accession>A0A268NZ52</accession>
<evidence type="ECO:0000313" key="4">
    <source>
        <dbReference type="Proteomes" id="UP000216207"/>
    </source>
</evidence>
<dbReference type="GO" id="GO:0004177">
    <property type="term" value="F:aminopeptidase activity"/>
    <property type="evidence" value="ECO:0007669"/>
    <property type="project" value="UniProtKB-KW"/>
</dbReference>
<dbReference type="SUPFAM" id="SSF63992">
    <property type="entry name" value="Dipeptide transport protein"/>
    <property type="match status" value="1"/>
</dbReference>
<keyword evidence="3" id="KW-0031">Aminopeptidase</keyword>
<dbReference type="EMBL" id="NPCC01000017">
    <property type="protein sequence ID" value="PAE88340.1"/>
    <property type="molecule type" value="Genomic_DNA"/>
</dbReference>
<evidence type="ECO:0000256" key="2">
    <source>
        <dbReference type="PIRSR" id="PIRSR015853-2"/>
    </source>
</evidence>
<feature type="binding site" evidence="2">
    <location>
        <position position="133"/>
    </location>
    <ligand>
        <name>Zn(2+)</name>
        <dbReference type="ChEBI" id="CHEBI:29105"/>
        <label>2</label>
    </ligand>
</feature>
<comment type="caution">
    <text evidence="3">The sequence shown here is derived from an EMBL/GenBank/DDBJ whole genome shotgun (WGS) entry which is preliminary data.</text>
</comment>
<dbReference type="CDD" id="cd08663">
    <property type="entry name" value="DAP_dppA_1"/>
    <property type="match status" value="1"/>
</dbReference>
<keyword evidence="2" id="KW-0862">Zinc</keyword>
<dbReference type="AlphaFoldDB" id="A0A268NZ52"/>
<feature type="active site" description="Nucleophile" evidence="1">
    <location>
        <position position="115"/>
    </location>
</feature>
<dbReference type="Gene3D" id="3.40.50.10780">
    <property type="entry name" value="Dipeptide transport protein"/>
    <property type="match status" value="1"/>
</dbReference>
<dbReference type="Gene3D" id="3.30.1360.130">
    <property type="entry name" value="Dipeptide transport protein"/>
    <property type="match status" value="1"/>
</dbReference>
<dbReference type="OMA" id="YGQAEWA"/>
<keyword evidence="2" id="KW-0479">Metal-binding</keyword>
<sequence length="273" mass="29822">MNIYSSVDMEGITGLVDRQFVTPGERFYERGQQLMTDEVNHVAEAAFAFGCKRFVVNDSHGKMNNLLVERLLAEIELVSGEVKPYSMVQGLDDSFDGAFFIGYHSRASMPGVMSHTMIFGVRSMWLDGHEIGEMGLNAYLAGYYGVPVLLVAGDDQAAKEAEALIPNVTTAIVKTAQSRSSALCLTPAKSKALLQTKTKEALMKSGKVEPLIANKQPILHIEFANYGQAEWAALMPGAELETGTTVKFAAKDVKEAYQAMLVMTELAMQTTFC</sequence>
<keyword evidence="3" id="KW-0645">Protease</keyword>
<dbReference type="Pfam" id="PF04951">
    <property type="entry name" value="Peptidase_M55"/>
    <property type="match status" value="1"/>
</dbReference>
<reference evidence="3 4" key="1">
    <citation type="submission" date="2017-07" db="EMBL/GenBank/DDBJ databases">
        <title>Isolation and whole genome analysis of endospore-forming bacteria from heroin.</title>
        <authorList>
            <person name="Kalinowski J."/>
            <person name="Ahrens B."/>
            <person name="Al-Dilaimi A."/>
            <person name="Winkler A."/>
            <person name="Wibberg D."/>
            <person name="Schleenbecker U."/>
            <person name="Ruckert C."/>
            <person name="Wolfel R."/>
            <person name="Grass G."/>
        </authorList>
    </citation>
    <scope>NUCLEOTIDE SEQUENCE [LARGE SCALE GENOMIC DNA]</scope>
    <source>
        <strain evidence="3 4">7539</strain>
    </source>
</reference>
<protein>
    <submittedName>
        <fullName evidence="3">Aminopeptidase</fullName>
    </submittedName>
</protein>
<feature type="binding site" evidence="2">
    <location>
        <position position="104"/>
    </location>
    <ligand>
        <name>Zn(2+)</name>
        <dbReference type="ChEBI" id="CHEBI:29105"/>
        <label>2</label>
    </ligand>
</feature>
<proteinExistence type="predicted"/>
<dbReference type="InterPro" id="IPR027476">
    <property type="entry name" value="DppA_N"/>
</dbReference>
<dbReference type="InterPro" id="IPR007035">
    <property type="entry name" value="Peptidase_M55"/>
</dbReference>
<gene>
    <name evidence="3" type="ORF">CHH72_13770</name>
</gene>
<evidence type="ECO:0000256" key="1">
    <source>
        <dbReference type="PIRSR" id="PIRSR015853-1"/>
    </source>
</evidence>
<keyword evidence="3" id="KW-0378">Hydrolase</keyword>
<feature type="binding site" evidence="2">
    <location>
        <position position="8"/>
    </location>
    <ligand>
        <name>Zn(2+)</name>
        <dbReference type="ChEBI" id="CHEBI:29105"/>
        <label>2</label>
    </ligand>
</feature>
<dbReference type="RefSeq" id="WP_011245631.1">
    <property type="nucleotide sequence ID" value="NZ_BOQQ01000007.1"/>
</dbReference>
<dbReference type="Proteomes" id="UP000216207">
    <property type="component" value="Unassembled WGS sequence"/>
</dbReference>
<dbReference type="PIRSF" id="PIRSF015853">
    <property type="entry name" value="Pep_DppA"/>
    <property type="match status" value="1"/>
</dbReference>
<dbReference type="InterPro" id="IPR036177">
    <property type="entry name" value="Peptidase_M55_sf"/>
</dbReference>
<feature type="binding site" evidence="2">
    <location>
        <position position="8"/>
    </location>
    <ligand>
        <name>Zn(2+)</name>
        <dbReference type="ChEBI" id="CHEBI:29105"/>
        <label>1</label>
    </ligand>
</feature>
<organism evidence="3 4">
    <name type="scientific">Shouchella clausii</name>
    <name type="common">Alkalihalobacillus clausii</name>
    <dbReference type="NCBI Taxonomy" id="79880"/>
    <lineage>
        <taxon>Bacteria</taxon>
        <taxon>Bacillati</taxon>
        <taxon>Bacillota</taxon>
        <taxon>Bacilli</taxon>
        <taxon>Bacillales</taxon>
        <taxon>Bacillaceae</taxon>
        <taxon>Shouchella</taxon>
    </lineage>
</organism>